<feature type="coiled-coil region" evidence="1">
    <location>
        <begin position="262"/>
        <end position="289"/>
    </location>
</feature>
<dbReference type="Proteomes" id="UP000324585">
    <property type="component" value="Unassembled WGS sequence"/>
</dbReference>
<name>A0A5J4YZI9_PORPP</name>
<feature type="coiled-coil region" evidence="1">
    <location>
        <begin position="34"/>
        <end position="113"/>
    </location>
</feature>
<evidence type="ECO:0000256" key="2">
    <source>
        <dbReference type="SAM" id="MobiDB-lite"/>
    </source>
</evidence>
<evidence type="ECO:0000313" key="4">
    <source>
        <dbReference type="Proteomes" id="UP000324585"/>
    </source>
</evidence>
<keyword evidence="1" id="KW-0175">Coiled coil</keyword>
<organism evidence="3 4">
    <name type="scientific">Porphyridium purpureum</name>
    <name type="common">Red alga</name>
    <name type="synonym">Porphyridium cruentum</name>
    <dbReference type="NCBI Taxonomy" id="35688"/>
    <lineage>
        <taxon>Eukaryota</taxon>
        <taxon>Rhodophyta</taxon>
        <taxon>Bangiophyceae</taxon>
        <taxon>Porphyridiales</taxon>
        <taxon>Porphyridiaceae</taxon>
        <taxon>Porphyridium</taxon>
    </lineage>
</organism>
<reference evidence="4" key="1">
    <citation type="journal article" date="2019" name="Nat. Commun.">
        <title>Expansion of phycobilisome linker gene families in mesophilic red algae.</title>
        <authorList>
            <person name="Lee J."/>
            <person name="Kim D."/>
            <person name="Bhattacharya D."/>
            <person name="Yoon H.S."/>
        </authorList>
    </citation>
    <scope>NUCLEOTIDE SEQUENCE [LARGE SCALE GENOMIC DNA]</scope>
    <source>
        <strain evidence="4">CCMP 1328</strain>
    </source>
</reference>
<feature type="coiled-coil region" evidence="1">
    <location>
        <begin position="163"/>
        <end position="229"/>
    </location>
</feature>
<evidence type="ECO:0000313" key="3">
    <source>
        <dbReference type="EMBL" id="KAA8496736.1"/>
    </source>
</evidence>
<proteinExistence type="predicted"/>
<dbReference type="EMBL" id="VRMN01000002">
    <property type="protein sequence ID" value="KAA8496736.1"/>
    <property type="molecule type" value="Genomic_DNA"/>
</dbReference>
<dbReference type="AlphaFoldDB" id="A0A5J4YZI9"/>
<comment type="caution">
    <text evidence="3">The sequence shown here is derived from an EMBL/GenBank/DDBJ whole genome shotgun (WGS) entry which is preliminary data.</text>
</comment>
<gene>
    <name evidence="3" type="ORF">FVE85_0465</name>
</gene>
<evidence type="ECO:0000256" key="1">
    <source>
        <dbReference type="SAM" id="Coils"/>
    </source>
</evidence>
<accession>A0A5J4YZI9</accession>
<feature type="coiled-coil region" evidence="1">
    <location>
        <begin position="415"/>
        <end position="449"/>
    </location>
</feature>
<feature type="region of interest" description="Disordered" evidence="2">
    <location>
        <begin position="452"/>
        <end position="494"/>
    </location>
</feature>
<protein>
    <submittedName>
        <fullName evidence="3">Uncharacterized protein</fullName>
    </submittedName>
</protein>
<feature type="region of interest" description="Disordered" evidence="2">
    <location>
        <begin position="307"/>
        <end position="340"/>
    </location>
</feature>
<sequence>MDNVIGELEDAVAERIRVERLQFAIRERASERAVVAATVEAQRHSELREAAENEAKKVEALLLESGENAQQHEEDRRQLKQANAALSATQERLKRVETEAQQMREMVDKRHDENIKLSAQLKDVSNQLVELLHYKADANHALSQAALAAVRTAGEFAQAKPRLEDLERRLAFVESERSKLFEQFTESTAREKMLESKQAIERQVLEDELASVKRDLTDAQKQKNHAVQEASTLQVQLSDLKHAKSQAELIAKRELGQLEELCELYKATISESEATCARLEKELKEAMDKQPDFESIPFSARALSSRKRARMEGAAQSLQSPAEARDGRRDEDAEDGFLRRRRPELDELESLLERETAKRASAESMLRLVQVELETSASMLEKQSSKYDAALRNESRLAIQLQAMRRERENAVEIARQGEIRVDQAERRIAQLEHRCADLEAQIETRYRAEAARAPPMSGSVLRPSRGLASSPRTPTSVPALRFGSGVDPADESVSLQKKQEELVATLLAQRDAYKDLMKSS</sequence>
<keyword evidence="4" id="KW-1185">Reference proteome</keyword>